<dbReference type="InterPro" id="IPR036855">
    <property type="entry name" value="Znf_CCCH_sf"/>
</dbReference>
<keyword evidence="3 4" id="KW-0862">Zinc</keyword>
<feature type="compositionally biased region" description="Low complexity" evidence="5">
    <location>
        <begin position="367"/>
        <end position="382"/>
    </location>
</feature>
<evidence type="ECO:0000256" key="5">
    <source>
        <dbReference type="SAM" id="MobiDB-lite"/>
    </source>
</evidence>
<reference evidence="7 8" key="1">
    <citation type="journal article" date="2020" name="ISME J.">
        <title>Uncovering the hidden diversity of litter-decomposition mechanisms in mushroom-forming fungi.</title>
        <authorList>
            <person name="Floudas D."/>
            <person name="Bentzer J."/>
            <person name="Ahren D."/>
            <person name="Johansson T."/>
            <person name="Persson P."/>
            <person name="Tunlid A."/>
        </authorList>
    </citation>
    <scope>NUCLEOTIDE SEQUENCE [LARGE SCALE GENOMIC DNA]</scope>
    <source>
        <strain evidence="7 8">CBS 101986</strain>
    </source>
</reference>
<dbReference type="PANTHER" id="PTHR11224">
    <property type="entry name" value="MAKORIN-RELATED"/>
    <property type="match status" value="1"/>
</dbReference>
<feature type="zinc finger region" description="C3H1-type" evidence="4">
    <location>
        <begin position="36"/>
        <end position="63"/>
    </location>
</feature>
<feature type="compositionally biased region" description="Polar residues" evidence="5">
    <location>
        <begin position="226"/>
        <end position="245"/>
    </location>
</feature>
<feature type="region of interest" description="Disordered" evidence="5">
    <location>
        <begin position="803"/>
        <end position="911"/>
    </location>
</feature>
<dbReference type="PANTHER" id="PTHR11224:SF10">
    <property type="entry name" value="IP09428P-RELATED"/>
    <property type="match status" value="1"/>
</dbReference>
<evidence type="ECO:0000256" key="4">
    <source>
        <dbReference type="PROSITE-ProRule" id="PRU00723"/>
    </source>
</evidence>
<evidence type="ECO:0000256" key="1">
    <source>
        <dbReference type="ARBA" id="ARBA00022723"/>
    </source>
</evidence>
<dbReference type="Gene3D" id="4.10.1000.10">
    <property type="entry name" value="Zinc finger, CCCH-type"/>
    <property type="match status" value="1"/>
</dbReference>
<evidence type="ECO:0000259" key="6">
    <source>
        <dbReference type="PROSITE" id="PS50103"/>
    </source>
</evidence>
<feature type="compositionally biased region" description="Low complexity" evidence="5">
    <location>
        <begin position="246"/>
        <end position="262"/>
    </location>
</feature>
<feature type="domain" description="C3H1-type" evidence="6">
    <location>
        <begin position="36"/>
        <end position="63"/>
    </location>
</feature>
<comment type="caution">
    <text evidence="7">The sequence shown here is derived from an EMBL/GenBank/DDBJ whole genome shotgun (WGS) entry which is preliminary data.</text>
</comment>
<dbReference type="SMART" id="SM00356">
    <property type="entry name" value="ZnF_C3H1"/>
    <property type="match status" value="2"/>
</dbReference>
<dbReference type="GO" id="GO:0000209">
    <property type="term" value="P:protein polyubiquitination"/>
    <property type="evidence" value="ECO:0007669"/>
    <property type="project" value="InterPro"/>
</dbReference>
<feature type="compositionally biased region" description="Acidic residues" evidence="5">
    <location>
        <begin position="902"/>
        <end position="911"/>
    </location>
</feature>
<dbReference type="EMBL" id="JAACJJ010000057">
    <property type="protein sequence ID" value="KAF5310976.1"/>
    <property type="molecule type" value="Genomic_DNA"/>
</dbReference>
<evidence type="ECO:0000313" key="8">
    <source>
        <dbReference type="Proteomes" id="UP000567179"/>
    </source>
</evidence>
<dbReference type="OrthoDB" id="411372at2759"/>
<sequence>MPADTQDSDRDRERDRDRDTDRGGKTKGSASSKTKDLSHVPCKFYKVGGCTAGSSCPFSHTTQESGGQKETCTWFVKGNCKFGHKCALAHVLPGQSMTMDRKNKKAAQAAAGGEKGKTSSTSRVKRGSPGLLAGGSTAPMRIVQGSRVPLKATISPSAPAPPLKDTDFASLLNDDILPHSQPPSESDEKEAKDATKDQPDSPVSVSTNVDFGPIGSPPGYRVASVQPLSPGTSPRNNGVNITNGTSTSLLSTSPSPSSYQYSQHNTGIAASLGSGLAMMGGRKGWGDAPETMGQPNSFSGLLSAQLSSTRYDDDFAPSSLRNSRRPFGLARQDSAVEDGDMEDFVPGSLTDLLTPEERMERSRRMSRSTSGQGAQAQGEASGLTSALKSGGGLSQLAAEANEGSNGAGGLGTNGNGTGLGHRYSRSVPAPSLLGDLRSIWADTSTIPAVPSSPHRGTPGSVSGFHNSRFGGAGAGDTFSNNGAFGNDDFGAGGASLGAGAGLSTSFGMNTSMSLGTSSSIGAGMSLSPSNASAAFLPGLHHHYLSAKQKQAQAQQAALGLGGGGGIGAGRGLGMGRTVTAPIGGVPGAGSGAGVSSGLAGAGPASGNTLANNYMSLGLPSSATSSSFHTHIHGGTQTAYRAAPNPFDLTQTLAQNQPQQRVSALGMTREKSSGSTYGNFSGMGGAMAGGYGGPGGGLGGGGLGGGMGGGGLGGGLGGGGGGGLADDPGYGWSGNAILSPSTRALQAHAPGQSLPQGLAAGYSRIHALPPLADIAASPPPQAGERKELNAIGEDLDWPSVAKTQIQNQGQGHGQQQGQQQYQQHHQQQQQGQGQGNAGLEGMFSRLSYSAAASPRGGPASPGPPGLTRSVSGGRYAQHAQQQQGGGVGGGPLSPLSGAVVTKDDDDLFDMEN</sequence>
<feature type="region of interest" description="Disordered" evidence="5">
    <location>
        <begin position="100"/>
        <end position="140"/>
    </location>
</feature>
<keyword evidence="1 4" id="KW-0479">Metal-binding</keyword>
<feature type="region of interest" description="Disordered" evidence="5">
    <location>
        <begin position="313"/>
        <end position="388"/>
    </location>
</feature>
<dbReference type="GO" id="GO:0008270">
    <property type="term" value="F:zinc ion binding"/>
    <property type="evidence" value="ECO:0007669"/>
    <property type="project" value="UniProtKB-KW"/>
</dbReference>
<keyword evidence="2 4" id="KW-0863">Zinc-finger</keyword>
<feature type="region of interest" description="Disordered" evidence="5">
    <location>
        <begin position="173"/>
        <end position="262"/>
    </location>
</feature>
<dbReference type="AlphaFoldDB" id="A0A8H5ESR0"/>
<feature type="region of interest" description="Disordered" evidence="5">
    <location>
        <begin position="1"/>
        <end position="36"/>
    </location>
</feature>
<feature type="compositionally biased region" description="Low complexity" evidence="5">
    <location>
        <begin position="846"/>
        <end position="857"/>
    </location>
</feature>
<evidence type="ECO:0000313" key="7">
    <source>
        <dbReference type="EMBL" id="KAF5310976.1"/>
    </source>
</evidence>
<protein>
    <recommendedName>
        <fullName evidence="6">C3H1-type domain-containing protein</fullName>
    </recommendedName>
</protein>
<gene>
    <name evidence="7" type="ORF">D9619_008271</name>
</gene>
<feature type="zinc finger region" description="C3H1-type" evidence="4">
    <location>
        <begin position="66"/>
        <end position="93"/>
    </location>
</feature>
<dbReference type="GO" id="GO:0061630">
    <property type="term" value="F:ubiquitin protein ligase activity"/>
    <property type="evidence" value="ECO:0007669"/>
    <property type="project" value="InterPro"/>
</dbReference>
<feature type="domain" description="C3H1-type" evidence="6">
    <location>
        <begin position="66"/>
        <end position="93"/>
    </location>
</feature>
<feature type="compositionally biased region" description="Basic and acidic residues" evidence="5">
    <location>
        <begin position="7"/>
        <end position="24"/>
    </location>
</feature>
<accession>A0A8H5ESR0</accession>
<dbReference type="InterPro" id="IPR000571">
    <property type="entry name" value="Znf_CCCH"/>
</dbReference>
<evidence type="ECO:0000256" key="2">
    <source>
        <dbReference type="ARBA" id="ARBA00022771"/>
    </source>
</evidence>
<dbReference type="PROSITE" id="PS50103">
    <property type="entry name" value="ZF_C3H1"/>
    <property type="match status" value="2"/>
</dbReference>
<dbReference type="Proteomes" id="UP000567179">
    <property type="component" value="Unassembled WGS sequence"/>
</dbReference>
<evidence type="ECO:0000256" key="3">
    <source>
        <dbReference type="ARBA" id="ARBA00022833"/>
    </source>
</evidence>
<name>A0A8H5ESR0_9AGAR</name>
<keyword evidence="8" id="KW-1185">Reference proteome</keyword>
<feature type="compositionally biased region" description="Basic and acidic residues" evidence="5">
    <location>
        <begin position="189"/>
        <end position="199"/>
    </location>
</feature>
<dbReference type="SUPFAM" id="SSF90229">
    <property type="entry name" value="CCCH zinc finger"/>
    <property type="match status" value="1"/>
</dbReference>
<feature type="compositionally biased region" description="Low complexity" evidence="5">
    <location>
        <begin position="803"/>
        <end position="830"/>
    </location>
</feature>
<organism evidence="7 8">
    <name type="scientific">Psilocybe cf. subviscida</name>
    <dbReference type="NCBI Taxonomy" id="2480587"/>
    <lineage>
        <taxon>Eukaryota</taxon>
        <taxon>Fungi</taxon>
        <taxon>Dikarya</taxon>
        <taxon>Basidiomycota</taxon>
        <taxon>Agaricomycotina</taxon>
        <taxon>Agaricomycetes</taxon>
        <taxon>Agaricomycetidae</taxon>
        <taxon>Agaricales</taxon>
        <taxon>Agaricineae</taxon>
        <taxon>Strophariaceae</taxon>
        <taxon>Psilocybe</taxon>
    </lineage>
</organism>
<proteinExistence type="predicted"/>
<dbReference type="InterPro" id="IPR045072">
    <property type="entry name" value="MKRN-like"/>
</dbReference>